<dbReference type="InterPro" id="IPR002781">
    <property type="entry name" value="TM_pro_TauE-like"/>
</dbReference>
<organism evidence="9 10">
    <name type="scientific">Flexivirga alba</name>
    <dbReference type="NCBI Taxonomy" id="702742"/>
    <lineage>
        <taxon>Bacteria</taxon>
        <taxon>Bacillati</taxon>
        <taxon>Actinomycetota</taxon>
        <taxon>Actinomycetes</taxon>
        <taxon>Micrococcales</taxon>
        <taxon>Dermacoccaceae</taxon>
        <taxon>Flexivirga</taxon>
    </lineage>
</organism>
<feature type="transmembrane region" description="Helical" evidence="8">
    <location>
        <begin position="138"/>
        <end position="158"/>
    </location>
</feature>
<evidence type="ECO:0000256" key="5">
    <source>
        <dbReference type="ARBA" id="ARBA00022692"/>
    </source>
</evidence>
<evidence type="ECO:0000256" key="6">
    <source>
        <dbReference type="ARBA" id="ARBA00022989"/>
    </source>
</evidence>
<keyword evidence="4 8" id="KW-1003">Cell membrane</keyword>
<keyword evidence="3" id="KW-0813">Transport</keyword>
<evidence type="ECO:0000256" key="3">
    <source>
        <dbReference type="ARBA" id="ARBA00022448"/>
    </source>
</evidence>
<dbReference type="InterPro" id="IPR052017">
    <property type="entry name" value="TSUP"/>
</dbReference>
<dbReference type="Pfam" id="PF01925">
    <property type="entry name" value="TauE"/>
    <property type="match status" value="1"/>
</dbReference>
<keyword evidence="6 8" id="KW-1133">Transmembrane helix</keyword>
<keyword evidence="5 8" id="KW-0812">Transmembrane</keyword>
<proteinExistence type="inferred from homology"/>
<dbReference type="PANTHER" id="PTHR30269">
    <property type="entry name" value="TRANSMEMBRANE PROTEIN YFCA"/>
    <property type="match status" value="1"/>
</dbReference>
<comment type="subcellular location">
    <subcellularLocation>
        <location evidence="1 8">Cell membrane</location>
        <topology evidence="1 8">Multi-pass membrane protein</topology>
    </subcellularLocation>
</comment>
<comment type="caution">
    <text evidence="9">The sequence shown here is derived from an EMBL/GenBank/DDBJ whole genome shotgun (WGS) entry which is preliminary data.</text>
</comment>
<keyword evidence="10" id="KW-1185">Reference proteome</keyword>
<feature type="transmembrane region" description="Helical" evidence="8">
    <location>
        <begin position="194"/>
        <end position="211"/>
    </location>
</feature>
<dbReference type="EMBL" id="JBHSWH010000001">
    <property type="protein sequence ID" value="MFC6706787.1"/>
    <property type="molecule type" value="Genomic_DNA"/>
</dbReference>
<keyword evidence="7 8" id="KW-0472">Membrane</keyword>
<feature type="transmembrane region" description="Helical" evidence="8">
    <location>
        <begin position="164"/>
        <end position="182"/>
    </location>
</feature>
<sequence>MVGVPLIAILTDPSTAVVCVTILSAIYSTGAAAHQRSLVDWRALRVVSASALVGMPTGLILARSVPAALLGVSIGLVVIGCALTVGRSARQFGRRGSVAAGIASGTLLTSTGMNGPPIVLAMKGPYADADRFRATLQAVFVIQDLCAIVGFVIVGSVTTHRLSIVAWAAPAVLIGWWVGLRVIPFIDDRRFDRIVVRLLIITGLVAIGSALR</sequence>
<reference evidence="10" key="1">
    <citation type="journal article" date="2019" name="Int. J. Syst. Evol. Microbiol.">
        <title>The Global Catalogue of Microorganisms (GCM) 10K type strain sequencing project: providing services to taxonomists for standard genome sequencing and annotation.</title>
        <authorList>
            <consortium name="The Broad Institute Genomics Platform"/>
            <consortium name="The Broad Institute Genome Sequencing Center for Infectious Disease"/>
            <person name="Wu L."/>
            <person name="Ma J."/>
        </authorList>
    </citation>
    <scope>NUCLEOTIDE SEQUENCE [LARGE SCALE GENOMIC DNA]</scope>
    <source>
        <strain evidence="10">CCUG 58127</strain>
    </source>
</reference>
<evidence type="ECO:0000256" key="2">
    <source>
        <dbReference type="ARBA" id="ARBA00009142"/>
    </source>
</evidence>
<dbReference type="RefSeq" id="WP_382404884.1">
    <property type="nucleotide sequence ID" value="NZ_JBHSWH010000001.1"/>
</dbReference>
<evidence type="ECO:0000256" key="8">
    <source>
        <dbReference type="RuleBase" id="RU363041"/>
    </source>
</evidence>
<feature type="transmembrane region" description="Helical" evidence="8">
    <location>
        <begin position="6"/>
        <end position="31"/>
    </location>
</feature>
<feature type="transmembrane region" description="Helical" evidence="8">
    <location>
        <begin position="67"/>
        <end position="85"/>
    </location>
</feature>
<evidence type="ECO:0000313" key="9">
    <source>
        <dbReference type="EMBL" id="MFC6706787.1"/>
    </source>
</evidence>
<gene>
    <name evidence="9" type="ORF">ACFQDH_16365</name>
</gene>
<name>A0ABW2AJ55_9MICO</name>
<evidence type="ECO:0000256" key="7">
    <source>
        <dbReference type="ARBA" id="ARBA00023136"/>
    </source>
</evidence>
<accession>A0ABW2AJ55</accession>
<evidence type="ECO:0000256" key="4">
    <source>
        <dbReference type="ARBA" id="ARBA00022475"/>
    </source>
</evidence>
<protein>
    <recommendedName>
        <fullName evidence="8">Probable membrane transporter protein</fullName>
    </recommendedName>
</protein>
<dbReference type="Proteomes" id="UP001596298">
    <property type="component" value="Unassembled WGS sequence"/>
</dbReference>
<evidence type="ECO:0000256" key="1">
    <source>
        <dbReference type="ARBA" id="ARBA00004651"/>
    </source>
</evidence>
<feature type="transmembrane region" description="Helical" evidence="8">
    <location>
        <begin position="43"/>
        <end position="61"/>
    </location>
</feature>
<comment type="similarity">
    <text evidence="2 8">Belongs to the 4-toluene sulfonate uptake permease (TSUP) (TC 2.A.102) family.</text>
</comment>
<evidence type="ECO:0000313" key="10">
    <source>
        <dbReference type="Proteomes" id="UP001596298"/>
    </source>
</evidence>
<dbReference type="PANTHER" id="PTHR30269:SF37">
    <property type="entry name" value="MEMBRANE TRANSPORTER PROTEIN"/>
    <property type="match status" value="1"/>
</dbReference>